<dbReference type="PANTHER" id="PTHR43818:SF11">
    <property type="entry name" value="BCDNA.GH03377"/>
    <property type="match status" value="1"/>
</dbReference>
<dbReference type="Gene3D" id="3.40.50.720">
    <property type="entry name" value="NAD(P)-binding Rossmann-like Domain"/>
    <property type="match status" value="1"/>
</dbReference>
<dbReference type="SUPFAM" id="SSF51735">
    <property type="entry name" value="NAD(P)-binding Rossmann-fold domains"/>
    <property type="match status" value="1"/>
</dbReference>
<reference evidence="4 5" key="1">
    <citation type="submission" date="2024-03" db="EMBL/GenBank/DDBJ databases">
        <title>Actinomycetospora sp. OC33-EN06, a novel actinomycete isolated from wild orchid (Aerides multiflora).</title>
        <authorList>
            <person name="Suriyachadkun C."/>
        </authorList>
    </citation>
    <scope>NUCLEOTIDE SEQUENCE [LARGE SCALE GENOMIC DNA]</scope>
    <source>
        <strain evidence="4 5">OC33-EN06</strain>
    </source>
</reference>
<dbReference type="InterPro" id="IPR000683">
    <property type="entry name" value="Gfo/Idh/MocA-like_OxRdtase_N"/>
</dbReference>
<evidence type="ECO:0000259" key="2">
    <source>
        <dbReference type="Pfam" id="PF01408"/>
    </source>
</evidence>
<proteinExistence type="predicted"/>
<dbReference type="Pfam" id="PF01408">
    <property type="entry name" value="GFO_IDH_MocA"/>
    <property type="match status" value="1"/>
</dbReference>
<name>A0ABU8N5A0_9PSEU</name>
<evidence type="ECO:0000256" key="1">
    <source>
        <dbReference type="ARBA" id="ARBA00023002"/>
    </source>
</evidence>
<evidence type="ECO:0000259" key="3">
    <source>
        <dbReference type="Pfam" id="PF22725"/>
    </source>
</evidence>
<evidence type="ECO:0000313" key="4">
    <source>
        <dbReference type="EMBL" id="MEJ2887473.1"/>
    </source>
</evidence>
<dbReference type="EMBL" id="JBBEGL010000003">
    <property type="protein sequence ID" value="MEJ2887473.1"/>
    <property type="molecule type" value="Genomic_DNA"/>
</dbReference>
<dbReference type="Gene3D" id="3.30.360.10">
    <property type="entry name" value="Dihydrodipicolinate Reductase, domain 2"/>
    <property type="match status" value="1"/>
</dbReference>
<dbReference type="PANTHER" id="PTHR43818">
    <property type="entry name" value="BCDNA.GH03377"/>
    <property type="match status" value="1"/>
</dbReference>
<dbReference type="InterPro" id="IPR055170">
    <property type="entry name" value="GFO_IDH_MocA-like_dom"/>
</dbReference>
<evidence type="ECO:0000313" key="5">
    <source>
        <dbReference type="Proteomes" id="UP001370100"/>
    </source>
</evidence>
<dbReference type="Proteomes" id="UP001370100">
    <property type="component" value="Unassembled WGS sequence"/>
</dbReference>
<keyword evidence="1" id="KW-0560">Oxidoreductase</keyword>
<feature type="domain" description="GFO/IDH/MocA-like oxidoreductase" evidence="3">
    <location>
        <begin position="141"/>
        <end position="272"/>
    </location>
</feature>
<organism evidence="4 5">
    <name type="scientific">Actinomycetospora aeridis</name>
    <dbReference type="NCBI Taxonomy" id="3129231"/>
    <lineage>
        <taxon>Bacteria</taxon>
        <taxon>Bacillati</taxon>
        <taxon>Actinomycetota</taxon>
        <taxon>Actinomycetes</taxon>
        <taxon>Pseudonocardiales</taxon>
        <taxon>Pseudonocardiaceae</taxon>
        <taxon>Actinomycetospora</taxon>
    </lineage>
</organism>
<comment type="caution">
    <text evidence="4">The sequence shown here is derived from an EMBL/GenBank/DDBJ whole genome shotgun (WGS) entry which is preliminary data.</text>
</comment>
<dbReference type="SUPFAM" id="SSF55347">
    <property type="entry name" value="Glyceraldehyde-3-phosphate dehydrogenase-like, C-terminal domain"/>
    <property type="match status" value="1"/>
</dbReference>
<sequence length="357" mass="36740">MTPLRAKPVRVGVVGLHYAAGTHLPVYAALAREGLVELVAVATAHRDTADEAARTHGVPRAHVGFEALCADPEVDLVDVATRPSRHAAMVSAALGAGKHVLCEAPLARSTGEGLEMTEAARAADRVAVVDMQSRYWPGLAELHRRVRDGGIGRVDNVAVQAFYPTFTNPAAVRGSGWCAEAAHGASSLRVHGLHTADVLRWVFGELGDVRGLVARRAPTWPGPDGPVPADSVDSAAWTARTGDGALCSVHSSWVAPGGGGWRLVAHGSDGVLVAEAAGHTGHFPVRLSGARPGEALAEIVPAEGGATEPFTRLVRALVAHLTEGAPAADLPTFADGVAALRVADAVDGGLTALTSVD</sequence>
<accession>A0ABU8N5A0</accession>
<dbReference type="InterPro" id="IPR050463">
    <property type="entry name" value="Gfo/Idh/MocA_oxidrdct_glycsds"/>
</dbReference>
<protein>
    <submittedName>
        <fullName evidence="4">Gfo/Idh/MocA family oxidoreductase</fullName>
    </submittedName>
</protein>
<dbReference type="RefSeq" id="WP_337713937.1">
    <property type="nucleotide sequence ID" value="NZ_JBBEGL010000003.1"/>
</dbReference>
<keyword evidence="5" id="KW-1185">Reference proteome</keyword>
<dbReference type="Pfam" id="PF22725">
    <property type="entry name" value="GFO_IDH_MocA_C3"/>
    <property type="match status" value="1"/>
</dbReference>
<dbReference type="InterPro" id="IPR036291">
    <property type="entry name" value="NAD(P)-bd_dom_sf"/>
</dbReference>
<feature type="domain" description="Gfo/Idh/MocA-like oxidoreductase N-terminal" evidence="2">
    <location>
        <begin position="9"/>
        <end position="129"/>
    </location>
</feature>
<gene>
    <name evidence="4" type="ORF">WCD41_13515</name>
</gene>